<feature type="transmembrane region" description="Helical" evidence="6">
    <location>
        <begin position="238"/>
        <end position="258"/>
    </location>
</feature>
<evidence type="ECO:0000259" key="8">
    <source>
        <dbReference type="Pfam" id="PF12821"/>
    </source>
</evidence>
<evidence type="ECO:0000259" key="7">
    <source>
        <dbReference type="Pfam" id="PF06738"/>
    </source>
</evidence>
<dbReference type="GO" id="GO:0022857">
    <property type="term" value="F:transmembrane transporter activity"/>
    <property type="evidence" value="ECO:0007669"/>
    <property type="project" value="InterPro"/>
</dbReference>
<feature type="transmembrane region" description="Helical" evidence="6">
    <location>
        <begin position="197"/>
        <end position="217"/>
    </location>
</feature>
<dbReference type="InterPro" id="IPR024528">
    <property type="entry name" value="ThrE_2"/>
</dbReference>
<comment type="subcellular location">
    <subcellularLocation>
        <location evidence="1">Membrane</location>
        <topology evidence="1">Multi-pass membrane protein</topology>
    </subcellularLocation>
</comment>
<feature type="transmembrane region" description="Helical" evidence="6">
    <location>
        <begin position="118"/>
        <end position="136"/>
    </location>
</feature>
<dbReference type="InterPro" id="IPR010619">
    <property type="entry name" value="ThrE-like_N"/>
</dbReference>
<accession>A0A3B0V9G5</accession>
<comment type="similarity">
    <text evidence="5">Belongs to the ThrE exporter (TC 2.A.79) family.</text>
</comment>
<keyword evidence="2 6" id="KW-0812">Transmembrane</keyword>
<dbReference type="PANTHER" id="PTHR31082:SF4">
    <property type="entry name" value="PHEROMONE-REGULATED MEMBRANE PROTEIN 10"/>
    <property type="match status" value="1"/>
</dbReference>
<proteinExistence type="inferred from homology"/>
<feature type="transmembrane region" description="Helical" evidence="6">
    <location>
        <begin position="168"/>
        <end position="191"/>
    </location>
</feature>
<feature type="domain" description="Threonine/Serine exporter ThrE" evidence="8">
    <location>
        <begin position="277"/>
        <end position="396"/>
    </location>
</feature>
<feature type="transmembrane region" description="Helical" evidence="6">
    <location>
        <begin position="142"/>
        <end position="161"/>
    </location>
</feature>
<evidence type="ECO:0000256" key="5">
    <source>
        <dbReference type="ARBA" id="ARBA00034125"/>
    </source>
</evidence>
<name>A0A3B0V9G5_9ZZZZ</name>
<feature type="domain" description="Threonine/serine exporter-like N-terminal" evidence="7">
    <location>
        <begin position="15"/>
        <end position="252"/>
    </location>
</feature>
<keyword evidence="4 6" id="KW-0472">Membrane</keyword>
<dbReference type="Pfam" id="PF12821">
    <property type="entry name" value="ThrE_2"/>
    <property type="match status" value="1"/>
</dbReference>
<feature type="transmembrane region" description="Helical" evidence="6">
    <location>
        <begin position="346"/>
        <end position="365"/>
    </location>
</feature>
<evidence type="ECO:0000256" key="6">
    <source>
        <dbReference type="SAM" id="Phobius"/>
    </source>
</evidence>
<feature type="transmembrane region" description="Helical" evidence="6">
    <location>
        <begin position="295"/>
        <end position="316"/>
    </location>
</feature>
<dbReference type="AlphaFoldDB" id="A0A3B0V9G5"/>
<dbReference type="InterPro" id="IPR051361">
    <property type="entry name" value="ThrE/Ser_Exporter"/>
</dbReference>
<evidence type="ECO:0000313" key="9">
    <source>
        <dbReference type="EMBL" id="VAW40235.1"/>
    </source>
</evidence>
<keyword evidence="3 6" id="KW-1133">Transmembrane helix</keyword>
<organism evidence="9">
    <name type="scientific">hydrothermal vent metagenome</name>
    <dbReference type="NCBI Taxonomy" id="652676"/>
    <lineage>
        <taxon>unclassified sequences</taxon>
        <taxon>metagenomes</taxon>
        <taxon>ecological metagenomes</taxon>
    </lineage>
</organism>
<evidence type="ECO:0000256" key="4">
    <source>
        <dbReference type="ARBA" id="ARBA00023136"/>
    </source>
</evidence>
<feature type="transmembrane region" description="Helical" evidence="6">
    <location>
        <begin position="270"/>
        <end position="288"/>
    </location>
</feature>
<evidence type="ECO:0000256" key="3">
    <source>
        <dbReference type="ARBA" id="ARBA00022989"/>
    </source>
</evidence>
<dbReference type="EMBL" id="UOEW01000260">
    <property type="protein sequence ID" value="VAW40235.1"/>
    <property type="molecule type" value="Genomic_DNA"/>
</dbReference>
<gene>
    <name evidence="9" type="ORF">MNBD_GAMMA01-229</name>
</gene>
<sequence length="407" mass="43917">MTRLSRETRRTQAKLLLSMGKAISEAGAPAHRLESSMQVLLDKFKMEGNFFSMPTALLATLGDEEIQRTYMVRTTPNDIDLEKISDLSDVITRLEDDELNINDAYAEIKRINQAKPRYKTGLMVFCIGLASASLAGLFQGSWIDVGVSLLMGWLTALIIVFSKKHDHLSLLFTPIAATIVGFTAMSISYFSESIDHFIVSLAGLIILVPGLGITTAIRELSTGHLVSGSARMAGAVTTFLLLSFGLALGFMLAMGIYGEVEIHKLASVPQWFVYLSIIIISFAFTVLFNAKPIDFIWVLLTAFIAIMGSKLAGVWLESPFSSFAAVLGVSIAGNVFALITKKPASIMHIPGVMLLVPGSIGFKSLEAMLHNQTLDGVQTAFSALLVAVALAVGLIAGNLFVPPRKAL</sequence>
<evidence type="ECO:0000256" key="2">
    <source>
        <dbReference type="ARBA" id="ARBA00022692"/>
    </source>
</evidence>
<protein>
    <recommendedName>
        <fullName evidence="10">Threonine/serine exporter family protein</fullName>
    </recommendedName>
</protein>
<dbReference type="PANTHER" id="PTHR31082">
    <property type="entry name" value="PHEROMONE-REGULATED MEMBRANE PROTEIN 10"/>
    <property type="match status" value="1"/>
</dbReference>
<evidence type="ECO:0000256" key="1">
    <source>
        <dbReference type="ARBA" id="ARBA00004141"/>
    </source>
</evidence>
<dbReference type="Pfam" id="PF06738">
    <property type="entry name" value="ThrE"/>
    <property type="match status" value="1"/>
</dbReference>
<dbReference type="GO" id="GO:0016020">
    <property type="term" value="C:membrane"/>
    <property type="evidence" value="ECO:0007669"/>
    <property type="project" value="UniProtKB-SubCell"/>
</dbReference>
<reference evidence="9" key="1">
    <citation type="submission" date="2018-06" db="EMBL/GenBank/DDBJ databases">
        <authorList>
            <person name="Zhirakovskaya E."/>
        </authorList>
    </citation>
    <scope>NUCLEOTIDE SEQUENCE</scope>
</reference>
<feature type="transmembrane region" description="Helical" evidence="6">
    <location>
        <begin position="322"/>
        <end position="339"/>
    </location>
</feature>
<evidence type="ECO:0008006" key="10">
    <source>
        <dbReference type="Google" id="ProtNLM"/>
    </source>
</evidence>
<feature type="transmembrane region" description="Helical" evidence="6">
    <location>
        <begin position="377"/>
        <end position="401"/>
    </location>
</feature>